<feature type="domain" description="Carboxymuconolactone decarboxylase-like" evidence="1">
    <location>
        <begin position="38"/>
        <end position="94"/>
    </location>
</feature>
<dbReference type="InterPro" id="IPR029032">
    <property type="entry name" value="AhpD-like"/>
</dbReference>
<dbReference type="InterPro" id="IPR003779">
    <property type="entry name" value="CMD-like"/>
</dbReference>
<sequence length="149" mass="17113">MKRANYFNIEPELMTYLIDQEALLKQKVEASFGVTIWELVKLRASQLNQCAYCLAMHSAQALDYGENINRIIALSAWQDAPLYNDKERAALALCEKLTLSQSIDDDFYLALAELFDQRSLVTLTVAINAINSWNRIVKMFKPTVEFNER</sequence>
<dbReference type="EMBL" id="DRGM01000070">
    <property type="protein sequence ID" value="HEA16058.1"/>
    <property type="molecule type" value="Genomic_DNA"/>
</dbReference>
<proteinExistence type="predicted"/>
<dbReference type="GO" id="GO:0051920">
    <property type="term" value="F:peroxiredoxin activity"/>
    <property type="evidence" value="ECO:0007669"/>
    <property type="project" value="InterPro"/>
</dbReference>
<dbReference type="InterPro" id="IPR004675">
    <property type="entry name" value="AhpD_core"/>
</dbReference>
<evidence type="ECO:0000313" key="2">
    <source>
        <dbReference type="EMBL" id="HEA16058.1"/>
    </source>
</evidence>
<accession>A0A7V1GDU8</accession>
<evidence type="ECO:0000259" key="1">
    <source>
        <dbReference type="Pfam" id="PF02627"/>
    </source>
</evidence>
<dbReference type="Pfam" id="PF02627">
    <property type="entry name" value="CMD"/>
    <property type="match status" value="1"/>
</dbReference>
<protein>
    <submittedName>
        <fullName evidence="2">Carboxymuconolactone decarboxylase family protein</fullName>
    </submittedName>
</protein>
<dbReference type="Gene3D" id="1.20.1290.10">
    <property type="entry name" value="AhpD-like"/>
    <property type="match status" value="1"/>
</dbReference>
<organism evidence="2">
    <name type="scientific">Pseudoalteromonas prydzensis</name>
    <dbReference type="NCBI Taxonomy" id="182141"/>
    <lineage>
        <taxon>Bacteria</taxon>
        <taxon>Pseudomonadati</taxon>
        <taxon>Pseudomonadota</taxon>
        <taxon>Gammaproteobacteria</taxon>
        <taxon>Alteromonadales</taxon>
        <taxon>Pseudoalteromonadaceae</taxon>
        <taxon>Pseudoalteromonas</taxon>
    </lineage>
</organism>
<reference evidence="2" key="1">
    <citation type="journal article" date="2020" name="mSystems">
        <title>Genome- and Community-Level Interaction Insights into Carbon Utilization and Element Cycling Functions of Hydrothermarchaeota in Hydrothermal Sediment.</title>
        <authorList>
            <person name="Zhou Z."/>
            <person name="Liu Y."/>
            <person name="Xu W."/>
            <person name="Pan J."/>
            <person name="Luo Z.H."/>
            <person name="Li M."/>
        </authorList>
    </citation>
    <scope>NUCLEOTIDE SEQUENCE [LARGE SCALE GENOMIC DNA]</scope>
    <source>
        <strain evidence="2">HyVt-346</strain>
    </source>
</reference>
<dbReference type="AlphaFoldDB" id="A0A7V1GDU8"/>
<name>A0A7V1GDU8_9GAMM</name>
<dbReference type="PANTHER" id="PTHR34846:SF10">
    <property type="entry name" value="CYTOPLASMIC PROTEIN"/>
    <property type="match status" value="1"/>
</dbReference>
<dbReference type="NCBIfam" id="TIGR00778">
    <property type="entry name" value="ahpD_dom"/>
    <property type="match status" value="1"/>
</dbReference>
<dbReference type="PANTHER" id="PTHR34846">
    <property type="entry name" value="4-CARBOXYMUCONOLACTONE DECARBOXYLASE FAMILY PROTEIN (AFU_ORTHOLOGUE AFUA_6G11590)"/>
    <property type="match status" value="1"/>
</dbReference>
<dbReference type="SUPFAM" id="SSF69118">
    <property type="entry name" value="AhpD-like"/>
    <property type="match status" value="1"/>
</dbReference>
<dbReference type="Proteomes" id="UP000886188">
    <property type="component" value="Unassembled WGS sequence"/>
</dbReference>
<dbReference type="RefSeq" id="WP_304180769.1">
    <property type="nucleotide sequence ID" value="NZ_DRGM01000070.1"/>
</dbReference>
<comment type="caution">
    <text evidence="2">The sequence shown here is derived from an EMBL/GenBank/DDBJ whole genome shotgun (WGS) entry which is preliminary data.</text>
</comment>
<gene>
    <name evidence="2" type="ORF">ENH88_06370</name>
</gene>